<evidence type="ECO:0000313" key="1">
    <source>
        <dbReference type="EMBL" id="GIY02134.1"/>
    </source>
</evidence>
<keyword evidence="2" id="KW-1185">Reference proteome</keyword>
<organism evidence="1 2">
    <name type="scientific">Caerostris extrusa</name>
    <name type="common">Bark spider</name>
    <name type="synonym">Caerostris bankana</name>
    <dbReference type="NCBI Taxonomy" id="172846"/>
    <lineage>
        <taxon>Eukaryota</taxon>
        <taxon>Metazoa</taxon>
        <taxon>Ecdysozoa</taxon>
        <taxon>Arthropoda</taxon>
        <taxon>Chelicerata</taxon>
        <taxon>Arachnida</taxon>
        <taxon>Araneae</taxon>
        <taxon>Araneomorphae</taxon>
        <taxon>Entelegynae</taxon>
        <taxon>Araneoidea</taxon>
        <taxon>Araneidae</taxon>
        <taxon>Caerostris</taxon>
    </lineage>
</organism>
<accession>A0AAV4PYK8</accession>
<evidence type="ECO:0000313" key="2">
    <source>
        <dbReference type="Proteomes" id="UP001054945"/>
    </source>
</evidence>
<reference evidence="1 2" key="1">
    <citation type="submission" date="2021-06" db="EMBL/GenBank/DDBJ databases">
        <title>Caerostris extrusa draft genome.</title>
        <authorList>
            <person name="Kono N."/>
            <person name="Arakawa K."/>
        </authorList>
    </citation>
    <scope>NUCLEOTIDE SEQUENCE [LARGE SCALE GENOMIC DNA]</scope>
</reference>
<protein>
    <submittedName>
        <fullName evidence="1">Uncharacterized protein</fullName>
    </submittedName>
</protein>
<dbReference type="Proteomes" id="UP001054945">
    <property type="component" value="Unassembled WGS sequence"/>
</dbReference>
<comment type="caution">
    <text evidence="1">The sequence shown here is derived from an EMBL/GenBank/DDBJ whole genome shotgun (WGS) entry which is preliminary data.</text>
</comment>
<dbReference type="AlphaFoldDB" id="A0AAV4PYK8"/>
<name>A0AAV4PYK8_CAEEX</name>
<proteinExistence type="predicted"/>
<dbReference type="EMBL" id="BPLR01005412">
    <property type="protein sequence ID" value="GIY02134.1"/>
    <property type="molecule type" value="Genomic_DNA"/>
</dbReference>
<sequence>MQTVEPGYLWKVSAFVDFDLYCNRQNQRNENHFLYVITTSSGGHKELLTPVSGVEELDEPLLVQVEERVKGLVQAHLLAPLDVQHLYVDEPLEHVHQLRCRIVGQVLSVVGVRRTGETDLPLPAGLDLLRYRIRLCRTGNSEEFENDILN</sequence>
<gene>
    <name evidence="1" type="ORF">CEXT_607051</name>
</gene>